<dbReference type="GO" id="GO:0005634">
    <property type="term" value="C:nucleus"/>
    <property type="evidence" value="ECO:0000318"/>
    <property type="project" value="GO_Central"/>
</dbReference>
<evidence type="ECO:0000256" key="3">
    <source>
        <dbReference type="ARBA" id="ARBA00023242"/>
    </source>
</evidence>
<name>A0A9R1WYH6_LACSA</name>
<feature type="region of interest" description="Disordered" evidence="5">
    <location>
        <begin position="248"/>
        <end position="273"/>
    </location>
</feature>
<keyword evidence="3" id="KW-0539">Nucleus</keyword>
<reference evidence="7 8" key="1">
    <citation type="journal article" date="2017" name="Nat. Commun.">
        <title>Genome assembly with in vitro proximity ligation data and whole-genome triplication in lettuce.</title>
        <authorList>
            <person name="Reyes-Chin-Wo S."/>
            <person name="Wang Z."/>
            <person name="Yang X."/>
            <person name="Kozik A."/>
            <person name="Arikit S."/>
            <person name="Song C."/>
            <person name="Xia L."/>
            <person name="Froenicke L."/>
            <person name="Lavelle D.O."/>
            <person name="Truco M.J."/>
            <person name="Xia R."/>
            <person name="Zhu S."/>
            <person name="Xu C."/>
            <person name="Xu H."/>
            <person name="Xu X."/>
            <person name="Cox K."/>
            <person name="Korf I."/>
            <person name="Meyers B.C."/>
            <person name="Michelmore R.W."/>
        </authorList>
    </citation>
    <scope>NUCLEOTIDE SEQUENCE [LARGE SCALE GENOMIC DNA]</scope>
    <source>
        <strain evidence="8">cv. Salinas</strain>
        <tissue evidence="7">Seedlings</tissue>
    </source>
</reference>
<dbReference type="SUPFAM" id="SSF52172">
    <property type="entry name" value="CheY-like"/>
    <property type="match status" value="1"/>
</dbReference>
<dbReference type="InterPro" id="IPR044841">
    <property type="entry name" value="LUX/BOA-like"/>
</dbReference>
<organism evidence="7 8">
    <name type="scientific">Lactuca sativa</name>
    <name type="common">Garden lettuce</name>
    <dbReference type="NCBI Taxonomy" id="4236"/>
    <lineage>
        <taxon>Eukaryota</taxon>
        <taxon>Viridiplantae</taxon>
        <taxon>Streptophyta</taxon>
        <taxon>Embryophyta</taxon>
        <taxon>Tracheophyta</taxon>
        <taxon>Spermatophyta</taxon>
        <taxon>Magnoliopsida</taxon>
        <taxon>eudicotyledons</taxon>
        <taxon>Gunneridae</taxon>
        <taxon>Pentapetalae</taxon>
        <taxon>asterids</taxon>
        <taxon>campanulids</taxon>
        <taxon>Asterales</taxon>
        <taxon>Asteraceae</taxon>
        <taxon>Cichorioideae</taxon>
        <taxon>Cichorieae</taxon>
        <taxon>Lactucinae</taxon>
        <taxon>Lactuca</taxon>
    </lineage>
</organism>
<dbReference type="SUPFAM" id="SSF46689">
    <property type="entry name" value="Homeodomain-like"/>
    <property type="match status" value="1"/>
</dbReference>
<dbReference type="InterPro" id="IPR011006">
    <property type="entry name" value="CheY-like_superfamily"/>
</dbReference>
<proteinExistence type="predicted"/>
<accession>A0A9R1WYH6</accession>
<feature type="compositionally biased region" description="Polar residues" evidence="5">
    <location>
        <begin position="257"/>
        <end position="273"/>
    </location>
</feature>
<keyword evidence="8" id="KW-1185">Reference proteome</keyword>
<feature type="modified residue" description="4-aspartylphosphate" evidence="4">
    <location>
        <position position="71"/>
    </location>
</feature>
<comment type="caution">
    <text evidence="7">The sequence shown here is derived from an EMBL/GenBank/DDBJ whole genome shotgun (WGS) entry which is preliminary data.</text>
</comment>
<keyword evidence="4" id="KW-0597">Phosphoprotein</keyword>
<gene>
    <name evidence="7" type="ORF">LSAT_V11C800388810</name>
</gene>
<dbReference type="PANTHER" id="PTHR31442:SF32">
    <property type="entry name" value="TWO-COMPONENT RESPONSE REGULATOR ORR21-LIKE"/>
    <property type="match status" value="1"/>
</dbReference>
<protein>
    <recommendedName>
        <fullName evidence="6">Response regulatory domain-containing protein</fullName>
    </recommendedName>
</protein>
<keyword evidence="1" id="KW-0805">Transcription regulation</keyword>
<sequence>MLKATRSDRDGASVFKSTIKVMVIDHNKDLLNSVSDFLMSRSFEVTWVEDAGAALRTLSVKKGKFDLLLIDSDLRDVDIITFLRLTKHMNILSMVMREEVDDNFLLKMIKNGAFLVIKRPLTDDVVFHARQHVIRERIHKLEPFRKCHESIELESENRKDNCDTRKNVRNCYNTRNSDIQLLDDGICSSKKKICLEWTEELHDKFLCVVQKLTREGRCLPRDIVDTMKVPGLTRMQVASHLQKCREDGWNFSGKRGQPSSSKDNTFSSNNSQGLGLRRFGRMPPVARHVDNQKERNTHIDATYSSNEVHMDLDDMNNQYFHDSSLMNGFKFQNSGKVFSVPSDGQFCDSSLMNGFKFQNHGQLLSAPSAGQDCDSSLMNGFGLQNSAKVITIPSVHSSGQDYDSSLMNGFGLQNNGQLVSVPSARQDYDSSLMTGFGLQNSGKVLTIPSVPSSVQDCGSSLMNDFGLQNSGKVLTIPSVGQSCDSSLMNGFGLQNSGQGLSHHIFQPNQAFDDFFDFGNDIDGNASLACMQLNVLGENNDYVSEQMYTYYDQVMPNQGTSLCNNQISQEVGEGNV</sequence>
<evidence type="ECO:0000256" key="2">
    <source>
        <dbReference type="ARBA" id="ARBA00023163"/>
    </source>
</evidence>
<evidence type="ECO:0000313" key="8">
    <source>
        <dbReference type="Proteomes" id="UP000235145"/>
    </source>
</evidence>
<evidence type="ECO:0000256" key="1">
    <source>
        <dbReference type="ARBA" id="ARBA00023015"/>
    </source>
</evidence>
<dbReference type="EMBL" id="NBSK02000008">
    <property type="protein sequence ID" value="KAJ0191394.1"/>
    <property type="molecule type" value="Genomic_DNA"/>
</dbReference>
<evidence type="ECO:0000256" key="4">
    <source>
        <dbReference type="PROSITE-ProRule" id="PRU00169"/>
    </source>
</evidence>
<dbReference type="OrthoDB" id="1675439at2759"/>
<dbReference type="GO" id="GO:0000160">
    <property type="term" value="P:phosphorelay signal transduction system"/>
    <property type="evidence" value="ECO:0007669"/>
    <property type="project" value="InterPro"/>
</dbReference>
<evidence type="ECO:0000259" key="6">
    <source>
        <dbReference type="PROSITE" id="PS50110"/>
    </source>
</evidence>
<dbReference type="InterPro" id="IPR001789">
    <property type="entry name" value="Sig_transdc_resp-reg_receiver"/>
</dbReference>
<keyword evidence="2" id="KW-0804">Transcription</keyword>
<dbReference type="Gene3D" id="1.10.10.60">
    <property type="entry name" value="Homeodomain-like"/>
    <property type="match status" value="1"/>
</dbReference>
<dbReference type="Gene3D" id="3.40.50.2300">
    <property type="match status" value="1"/>
</dbReference>
<dbReference type="InterPro" id="IPR006447">
    <property type="entry name" value="Myb_dom_plants"/>
</dbReference>
<evidence type="ECO:0000313" key="7">
    <source>
        <dbReference type="EMBL" id="KAJ0191394.1"/>
    </source>
</evidence>
<dbReference type="SMART" id="SM00448">
    <property type="entry name" value="REC"/>
    <property type="match status" value="1"/>
</dbReference>
<dbReference type="AlphaFoldDB" id="A0A9R1WYH6"/>
<dbReference type="PANTHER" id="PTHR31442">
    <property type="entry name" value="HOMEODOMAIN-LIKE SUPERFAMILY PROTEIN-RELATED"/>
    <property type="match status" value="1"/>
</dbReference>
<dbReference type="InterPro" id="IPR009057">
    <property type="entry name" value="Homeodomain-like_sf"/>
</dbReference>
<dbReference type="PROSITE" id="PS50110">
    <property type="entry name" value="RESPONSE_REGULATORY"/>
    <property type="match status" value="1"/>
</dbReference>
<dbReference type="NCBIfam" id="TIGR01557">
    <property type="entry name" value="myb_SHAQKYF"/>
    <property type="match status" value="1"/>
</dbReference>
<evidence type="ECO:0000256" key="5">
    <source>
        <dbReference type="SAM" id="MobiDB-lite"/>
    </source>
</evidence>
<dbReference type="Proteomes" id="UP000235145">
    <property type="component" value="Unassembled WGS sequence"/>
</dbReference>
<dbReference type="GO" id="GO:0003700">
    <property type="term" value="F:DNA-binding transcription factor activity"/>
    <property type="evidence" value="ECO:0000318"/>
    <property type="project" value="GO_Central"/>
</dbReference>
<dbReference type="GO" id="GO:0003677">
    <property type="term" value="F:DNA binding"/>
    <property type="evidence" value="ECO:0007669"/>
    <property type="project" value="InterPro"/>
</dbReference>
<feature type="domain" description="Response regulatory" evidence="6">
    <location>
        <begin position="20"/>
        <end position="134"/>
    </location>
</feature>